<evidence type="ECO:0000256" key="2">
    <source>
        <dbReference type="ARBA" id="ARBA00022801"/>
    </source>
</evidence>
<organism evidence="4 5">
    <name type="scientific">Candidatus Lokiarchaeum ossiferum</name>
    <dbReference type="NCBI Taxonomy" id="2951803"/>
    <lineage>
        <taxon>Archaea</taxon>
        <taxon>Promethearchaeati</taxon>
        <taxon>Promethearchaeota</taxon>
        <taxon>Promethearchaeia</taxon>
        <taxon>Promethearchaeales</taxon>
        <taxon>Promethearchaeaceae</taxon>
        <taxon>Candidatus Lokiarchaeum</taxon>
    </lineage>
</organism>
<gene>
    <name evidence="4" type="ORF">NEF87_001543</name>
</gene>
<accession>A0ABY6HPK1</accession>
<dbReference type="Pfam" id="PF01136">
    <property type="entry name" value="Peptidase_U32"/>
    <property type="match status" value="1"/>
</dbReference>
<dbReference type="PROSITE" id="PS01276">
    <property type="entry name" value="PEPTIDASE_U32"/>
    <property type="match status" value="1"/>
</dbReference>
<keyword evidence="5" id="KW-1185">Reference proteome</keyword>
<evidence type="ECO:0000256" key="3">
    <source>
        <dbReference type="ARBA" id="ARBA00038374"/>
    </source>
</evidence>
<name>A0ABY6HPK1_9ARCH</name>
<proteinExistence type="inferred from homology"/>
<evidence type="ECO:0000256" key="1">
    <source>
        <dbReference type="ARBA" id="ARBA00022670"/>
    </source>
</evidence>
<evidence type="ECO:0000313" key="5">
    <source>
        <dbReference type="Proteomes" id="UP001208689"/>
    </source>
</evidence>
<dbReference type="EMBL" id="CP104013">
    <property type="protein sequence ID" value="UYP45258.1"/>
    <property type="molecule type" value="Genomic_DNA"/>
</dbReference>
<protein>
    <recommendedName>
        <fullName evidence="6">U32 family peptidase</fullName>
    </recommendedName>
</protein>
<sequence>MTSKIPSPELLAPLSNWKSLEPQTNILRNADAFYFGLDTNFSMRARADNFSIDDLTKLVTTIHEAHRKCYLTTNILIYNTELVELHQTIKLAKDAGVDALICHDLATIMIAKQVGIPFHISTQANISNKIAAKFYESLGAERLILAREVNLEDIKDIVSEVSIPVECFVHGAMCTAVSGRCYLSADLMQHNSEFSANRGKCVQPCRRYFTFQGEEGELLDYDQFSGMFFNAKDLCMIGHIPELIEAGIASFKIEGRMRDPLYLTEVVGCYREAISSYYENTYTQEKVDKWLNKLTHVFNRGFHTGYYFNRPNIEDIEKNVRGNISTWQKKQIGKVTNYYRKAMAIEIDLFDEYLHEGQEIVIENRSSFFHKQIITSLQLEGALVEETPMANRENHIIVGIKVDRPVPINALVYIMENRSKPKIFPKKDHI</sequence>
<dbReference type="Proteomes" id="UP001208689">
    <property type="component" value="Chromosome"/>
</dbReference>
<keyword evidence="2" id="KW-0378">Hydrolase</keyword>
<dbReference type="InterPro" id="IPR001539">
    <property type="entry name" value="Peptidase_U32"/>
</dbReference>
<dbReference type="InterPro" id="IPR051454">
    <property type="entry name" value="RNA/ubiquinone_mod_enzymes"/>
</dbReference>
<keyword evidence="1" id="KW-0645">Protease</keyword>
<comment type="similarity">
    <text evidence="3">Belongs to the peptidase U32 family.</text>
</comment>
<dbReference type="PANTHER" id="PTHR30217:SF6">
    <property type="entry name" value="TRNA HYDROXYLATION PROTEIN P"/>
    <property type="match status" value="1"/>
</dbReference>
<evidence type="ECO:0000313" key="4">
    <source>
        <dbReference type="EMBL" id="UYP45258.1"/>
    </source>
</evidence>
<evidence type="ECO:0008006" key="6">
    <source>
        <dbReference type="Google" id="ProtNLM"/>
    </source>
</evidence>
<reference evidence="4" key="1">
    <citation type="submission" date="2022-09" db="EMBL/GenBank/DDBJ databases">
        <title>Actin cytoskeleton and complex cell architecture in an #Asgard archaeon.</title>
        <authorList>
            <person name="Ponce Toledo R.I."/>
            <person name="Schleper C."/>
            <person name="Rodrigues Oliveira T."/>
            <person name="Wollweber F."/>
            <person name="Xu J."/>
            <person name="Rittmann S."/>
            <person name="Klingl A."/>
            <person name="Pilhofer M."/>
        </authorList>
    </citation>
    <scope>NUCLEOTIDE SEQUENCE</scope>
    <source>
        <strain evidence="4">B-35</strain>
    </source>
</reference>
<dbReference type="PANTHER" id="PTHR30217">
    <property type="entry name" value="PEPTIDASE U32 FAMILY"/>
    <property type="match status" value="1"/>
</dbReference>